<dbReference type="InterPro" id="IPR036188">
    <property type="entry name" value="FAD/NAD-bd_sf"/>
</dbReference>
<evidence type="ECO:0000256" key="3">
    <source>
        <dbReference type="ARBA" id="ARBA00005012"/>
    </source>
</evidence>
<keyword evidence="7 9" id="KW-0274">FAD</keyword>
<comment type="similarity">
    <text evidence="4 9">Belongs to the MQO family.</text>
</comment>
<evidence type="ECO:0000256" key="4">
    <source>
        <dbReference type="ARBA" id="ARBA00006389"/>
    </source>
</evidence>
<dbReference type="NCBIfam" id="NF003603">
    <property type="entry name" value="PRK05257.1-1"/>
    <property type="match status" value="1"/>
</dbReference>
<keyword evidence="5 9" id="KW-0816">Tricarboxylic acid cycle</keyword>
<dbReference type="GO" id="GO:0008924">
    <property type="term" value="F:L-malate dehydrogenase (quinone) activity"/>
    <property type="evidence" value="ECO:0007669"/>
    <property type="project" value="UniProtKB-UniRule"/>
</dbReference>
<dbReference type="PANTHER" id="PTHR43104:SF2">
    <property type="entry name" value="L-2-HYDROXYGLUTARATE DEHYDROGENASE, MITOCHONDRIAL"/>
    <property type="match status" value="1"/>
</dbReference>
<dbReference type="HAMAP" id="MF_00212">
    <property type="entry name" value="MQO"/>
    <property type="match status" value="1"/>
</dbReference>
<sequence>MKMEKQPQEVVLIGAGIMSATLSILLKKLNPSIKISVFEKLDKIGFESSEAFNNAGTGHSAFCELNYTPQGKDGNVDITKAINIAKQFETSKEFWTYLVENNYISSPENFLRKTPHMSFVWGEDDVNFLRKRHAAMSKHPLFKDMLYSEDFEQIKKWAPLIVTGRQAGEKVAATYMDIGTDINFGELTREIFKSLQQKGEITLETSHEVKDLTRLSNGKWAVKVKDLKSGNNKAINADFVFIGAGGGAILSLQKSGIPEGKKFGGFPVGGQWLICQNEEVINSHFAKVYGKAKIGAPPMSVPHLDTRVINGKKSLLFGPFAVFSTKFLKEGSNLDLFKSVNLGNVGFLMSCGLNNMDLTKYLIEQVMLSKAQKVESLKEYLPEARLEDWFEQTAGQRVQVIEEQTGKGVLKFGTEIVSSADGSIAALLGASPGASTSVSAMINVLTKCFPELMNNEWKKEIKNMIPIFGEDFNNAELIANSRAKTNSVLKIK</sequence>
<keyword evidence="11" id="KW-1185">Reference proteome</keyword>
<dbReference type="PANTHER" id="PTHR43104">
    <property type="entry name" value="L-2-HYDROXYGLUTARATE DEHYDROGENASE, MITOCHONDRIAL"/>
    <property type="match status" value="1"/>
</dbReference>
<dbReference type="Pfam" id="PF06039">
    <property type="entry name" value="Mqo"/>
    <property type="match status" value="1"/>
</dbReference>
<dbReference type="EC" id="1.1.5.4" evidence="9"/>
<dbReference type="InterPro" id="IPR006231">
    <property type="entry name" value="MQO"/>
</dbReference>
<reference evidence="10" key="1">
    <citation type="submission" date="2020-10" db="EMBL/GenBank/DDBJ databases">
        <authorList>
            <person name="Lu T."/>
            <person name="Wang Q."/>
            <person name="Han X."/>
        </authorList>
    </citation>
    <scope>NUCLEOTIDE SEQUENCE</scope>
    <source>
        <strain evidence="10">WQ 117</strain>
    </source>
</reference>
<evidence type="ECO:0000256" key="6">
    <source>
        <dbReference type="ARBA" id="ARBA00022630"/>
    </source>
</evidence>
<protein>
    <recommendedName>
        <fullName evidence="9">Probable malate:quinone oxidoreductase</fullName>
        <ecNumber evidence="9">1.1.5.4</ecNumber>
    </recommendedName>
    <alternativeName>
        <fullName evidence="9">MQO</fullName>
    </alternativeName>
    <alternativeName>
        <fullName evidence="9">Malate dehydrogenase [quinone]</fullName>
    </alternativeName>
</protein>
<keyword evidence="8 9" id="KW-0560">Oxidoreductase</keyword>
<dbReference type="AlphaFoldDB" id="A0A8J7FP24"/>
<dbReference type="SUPFAM" id="SSF51905">
    <property type="entry name" value="FAD/NAD(P)-binding domain"/>
    <property type="match status" value="1"/>
</dbReference>
<dbReference type="Proteomes" id="UP000608754">
    <property type="component" value="Unassembled WGS sequence"/>
</dbReference>
<dbReference type="NCBIfam" id="TIGR01320">
    <property type="entry name" value="mal_quin_oxido"/>
    <property type="match status" value="1"/>
</dbReference>
<proteinExistence type="inferred from homology"/>
<name>A0A8J7FP24_9FLAO</name>
<dbReference type="GO" id="GO:0047545">
    <property type="term" value="F:(S)-2-hydroxyglutarate dehydrogenase activity"/>
    <property type="evidence" value="ECO:0007669"/>
    <property type="project" value="TreeGrafter"/>
</dbReference>
<evidence type="ECO:0000313" key="10">
    <source>
        <dbReference type="EMBL" id="MBF0596684.1"/>
    </source>
</evidence>
<evidence type="ECO:0000256" key="9">
    <source>
        <dbReference type="HAMAP-Rule" id="MF_00212"/>
    </source>
</evidence>
<dbReference type="Gene3D" id="3.30.9.10">
    <property type="entry name" value="D-Amino Acid Oxidase, subunit A, domain 2"/>
    <property type="match status" value="1"/>
</dbReference>
<dbReference type="EMBL" id="JADGIK010000002">
    <property type="protein sequence ID" value="MBF0596684.1"/>
    <property type="molecule type" value="Genomic_DNA"/>
</dbReference>
<dbReference type="GO" id="GO:0006099">
    <property type="term" value="P:tricarboxylic acid cycle"/>
    <property type="evidence" value="ECO:0007669"/>
    <property type="project" value="UniProtKB-UniRule"/>
</dbReference>
<dbReference type="NCBIfam" id="NF003611">
    <property type="entry name" value="PRK05257.3-2"/>
    <property type="match status" value="1"/>
</dbReference>
<comment type="caution">
    <text evidence="10">The sequence shown here is derived from an EMBL/GenBank/DDBJ whole genome shotgun (WGS) entry which is preliminary data.</text>
</comment>
<evidence type="ECO:0000313" key="11">
    <source>
        <dbReference type="Proteomes" id="UP000608754"/>
    </source>
</evidence>
<evidence type="ECO:0000256" key="2">
    <source>
        <dbReference type="ARBA" id="ARBA00001974"/>
    </source>
</evidence>
<comment type="pathway">
    <text evidence="3 9">Carbohydrate metabolism; tricarboxylic acid cycle; oxaloacetate from (S)-malate (quinone route): step 1/1.</text>
</comment>
<organism evidence="10 11">
    <name type="scientific">Faecalibacter rhinopitheci</name>
    <dbReference type="NCBI Taxonomy" id="2779678"/>
    <lineage>
        <taxon>Bacteria</taxon>
        <taxon>Pseudomonadati</taxon>
        <taxon>Bacteroidota</taxon>
        <taxon>Flavobacteriia</taxon>
        <taxon>Flavobacteriales</taxon>
        <taxon>Weeksellaceae</taxon>
        <taxon>Faecalibacter</taxon>
    </lineage>
</organism>
<gene>
    <name evidence="9 10" type="primary">mqo</name>
    <name evidence="10" type="ORF">IM532_04360</name>
</gene>
<evidence type="ECO:0000256" key="5">
    <source>
        <dbReference type="ARBA" id="ARBA00022532"/>
    </source>
</evidence>
<dbReference type="NCBIfam" id="NF003605">
    <property type="entry name" value="PRK05257.1-4"/>
    <property type="match status" value="1"/>
</dbReference>
<dbReference type="RefSeq" id="WP_194182344.1">
    <property type="nucleotide sequence ID" value="NZ_JADGIK010000002.1"/>
</dbReference>
<keyword evidence="6 9" id="KW-0285">Flavoprotein</keyword>
<accession>A0A8J7FP24</accession>
<dbReference type="NCBIfam" id="NF003606">
    <property type="entry name" value="PRK05257.2-1"/>
    <property type="match status" value="1"/>
</dbReference>
<evidence type="ECO:0000256" key="7">
    <source>
        <dbReference type="ARBA" id="ARBA00022827"/>
    </source>
</evidence>
<dbReference type="UniPathway" id="UPA00223">
    <property type="reaction ID" value="UER01008"/>
</dbReference>
<evidence type="ECO:0000256" key="1">
    <source>
        <dbReference type="ARBA" id="ARBA00001139"/>
    </source>
</evidence>
<dbReference type="NCBIfam" id="NF009875">
    <property type="entry name" value="PRK13339.1"/>
    <property type="match status" value="1"/>
</dbReference>
<dbReference type="Gene3D" id="3.50.50.60">
    <property type="entry name" value="FAD/NAD(P)-binding domain"/>
    <property type="match status" value="1"/>
</dbReference>
<comment type="cofactor">
    <cofactor evidence="2 9">
        <name>FAD</name>
        <dbReference type="ChEBI" id="CHEBI:57692"/>
    </cofactor>
</comment>
<evidence type="ECO:0000256" key="8">
    <source>
        <dbReference type="ARBA" id="ARBA00023002"/>
    </source>
</evidence>
<comment type="catalytic activity">
    <reaction evidence="1 9">
        <text>(S)-malate + a quinone = a quinol + oxaloacetate</text>
        <dbReference type="Rhea" id="RHEA:46012"/>
        <dbReference type="ChEBI" id="CHEBI:15589"/>
        <dbReference type="ChEBI" id="CHEBI:16452"/>
        <dbReference type="ChEBI" id="CHEBI:24646"/>
        <dbReference type="ChEBI" id="CHEBI:132124"/>
        <dbReference type="EC" id="1.1.5.4"/>
    </reaction>
</comment>